<dbReference type="SUPFAM" id="SSF48452">
    <property type="entry name" value="TPR-like"/>
    <property type="match status" value="1"/>
</dbReference>
<dbReference type="Pfam" id="PF06580">
    <property type="entry name" value="His_kinase"/>
    <property type="match status" value="1"/>
</dbReference>
<dbReference type="PANTHER" id="PTHR34220:SF7">
    <property type="entry name" value="SENSOR HISTIDINE KINASE YPDA"/>
    <property type="match status" value="1"/>
</dbReference>
<proteinExistence type="predicted"/>
<dbReference type="PANTHER" id="PTHR34220">
    <property type="entry name" value="SENSOR HISTIDINE KINASE YPDA"/>
    <property type="match status" value="1"/>
</dbReference>
<keyword evidence="4" id="KW-1185">Reference proteome</keyword>
<keyword evidence="3" id="KW-0418">Kinase</keyword>
<feature type="transmembrane region" description="Helical" evidence="1">
    <location>
        <begin position="391"/>
        <end position="408"/>
    </location>
</feature>
<comment type="caution">
    <text evidence="3">The sequence shown here is derived from an EMBL/GenBank/DDBJ whole genome shotgun (WGS) entry which is preliminary data.</text>
</comment>
<dbReference type="EMBL" id="JAWXVI010000012">
    <property type="protein sequence ID" value="MDX6191715.1"/>
    <property type="molecule type" value="Genomic_DNA"/>
</dbReference>
<evidence type="ECO:0000256" key="1">
    <source>
        <dbReference type="SAM" id="Phobius"/>
    </source>
</evidence>
<accession>A0ABU4RJY4</accession>
<feature type="domain" description="Signal transduction histidine kinase internal region" evidence="2">
    <location>
        <begin position="423"/>
        <end position="502"/>
    </location>
</feature>
<dbReference type="InterPro" id="IPR050640">
    <property type="entry name" value="Bact_2-comp_sensor_kinase"/>
</dbReference>
<dbReference type="InterPro" id="IPR010559">
    <property type="entry name" value="Sig_transdc_His_kin_internal"/>
</dbReference>
<dbReference type="SMART" id="SM00028">
    <property type="entry name" value="TPR"/>
    <property type="match status" value="4"/>
</dbReference>
<gene>
    <name evidence="3" type="ORF">SGQ83_20335</name>
</gene>
<sequence length="618" mass="72571">MMIGNRLVFLLFFITLFLAPKTYSQSDLDFDAIDSVIYRNQTNRYSWCKNQLDILKDKNKDFPKISQVIYAKSAEFMASRNLDVLAEMEMRKALAICDNGKCYPEKGIVNIINAEYYFDHDKIVKALEIILQNNLQLEEHAPYSTVLSDSYFQTVRYYNSLESFEKAKVFLKKTIEHSKKINYKINLSRIFNQYGIILRKQRIPIEALKYFRLSIKNDKLNKNFNLHSLTYNNMASVYIDLKNYDSAYFCLKTSLKYVSKGYVPYTDLNSLEASINKRMALVFERKTMIDSALYYGKKSLGYYSSNSYFLNDQESLYRILSECYEKKMMLDSALYYQKLELKEFKSVRFLEKKDLVDRTTEQARIKHQSEDIKLLNDKNQLEQEVFQSERIIVFVIMLLIGLILYGFYRKNIVRQQQTALQLEQKVLRSQMNPHFIFNALVAIQNSMMDSDILVSASHVAKFAKLIRQNFDFTQKEYITLEEDLGALKNYISVQKMRFGESFDCFIEYENVEIETILVPPLMLQPFVENAIEIGFKGIEELGILKIKIFNISEKRIGFCISDNGVGYKVVEDDKLHSTEVFRARLFLHNSQDLKSFTVVSRPDFEGTKIEFKYTIKYV</sequence>
<dbReference type="Proteomes" id="UP001273350">
    <property type="component" value="Unassembled WGS sequence"/>
</dbReference>
<dbReference type="RefSeq" id="WP_230002239.1">
    <property type="nucleotide sequence ID" value="NZ_CP087134.1"/>
</dbReference>
<reference evidence="3 4" key="1">
    <citation type="submission" date="2023-11" db="EMBL/GenBank/DDBJ databases">
        <title>Unpublished Manusciprt.</title>
        <authorList>
            <person name="Saticioglu I.B."/>
            <person name="Ay H."/>
            <person name="Ajmi N."/>
            <person name="Altun S."/>
            <person name="Duman M."/>
        </authorList>
    </citation>
    <scope>NUCLEOTIDE SEQUENCE [LARGE SCALE GENOMIC DNA]</scope>
    <source>
        <strain evidence="3 4">Fl-318</strain>
    </source>
</reference>
<dbReference type="GO" id="GO:0016301">
    <property type="term" value="F:kinase activity"/>
    <property type="evidence" value="ECO:0007669"/>
    <property type="project" value="UniProtKB-KW"/>
</dbReference>
<evidence type="ECO:0000259" key="2">
    <source>
        <dbReference type="Pfam" id="PF06580"/>
    </source>
</evidence>
<keyword evidence="1" id="KW-0812">Transmembrane</keyword>
<evidence type="ECO:0000313" key="3">
    <source>
        <dbReference type="EMBL" id="MDX6191715.1"/>
    </source>
</evidence>
<dbReference type="InterPro" id="IPR011990">
    <property type="entry name" value="TPR-like_helical_dom_sf"/>
</dbReference>
<keyword evidence="1" id="KW-0472">Membrane</keyword>
<name>A0ABU4RJY4_9FLAO</name>
<dbReference type="InterPro" id="IPR019734">
    <property type="entry name" value="TPR_rpt"/>
</dbReference>
<organism evidence="3 4">
    <name type="scientific">Flavobacterium cupriresistens</name>
    <dbReference type="NCBI Taxonomy" id="2893885"/>
    <lineage>
        <taxon>Bacteria</taxon>
        <taxon>Pseudomonadati</taxon>
        <taxon>Bacteroidota</taxon>
        <taxon>Flavobacteriia</taxon>
        <taxon>Flavobacteriales</taxon>
        <taxon>Flavobacteriaceae</taxon>
        <taxon>Flavobacterium</taxon>
    </lineage>
</organism>
<protein>
    <submittedName>
        <fullName evidence="3">Histidine kinase</fullName>
    </submittedName>
</protein>
<keyword evidence="1" id="KW-1133">Transmembrane helix</keyword>
<dbReference type="Gene3D" id="1.25.40.10">
    <property type="entry name" value="Tetratricopeptide repeat domain"/>
    <property type="match status" value="1"/>
</dbReference>
<evidence type="ECO:0000313" key="4">
    <source>
        <dbReference type="Proteomes" id="UP001273350"/>
    </source>
</evidence>
<keyword evidence="3" id="KW-0808">Transferase</keyword>